<protein>
    <recommendedName>
        <fullName evidence="2">DNA polymerase beta-like N-terminal domain-containing protein</fullName>
    </recommendedName>
</protein>
<dbReference type="GO" id="GO:0003887">
    <property type="term" value="F:DNA-directed DNA polymerase activity"/>
    <property type="evidence" value="ECO:0007669"/>
    <property type="project" value="InterPro"/>
</dbReference>
<dbReference type="GO" id="GO:0003677">
    <property type="term" value="F:DNA binding"/>
    <property type="evidence" value="ECO:0007669"/>
    <property type="project" value="InterPro"/>
</dbReference>
<gene>
    <name evidence="1" type="ORF">METZ01_LOCUS143788</name>
</gene>
<dbReference type="Gene3D" id="1.10.150.110">
    <property type="entry name" value="DNA polymerase beta, N-terminal domain-like"/>
    <property type="match status" value="1"/>
</dbReference>
<dbReference type="SUPFAM" id="SSF158702">
    <property type="entry name" value="Sec63 N-terminal domain-like"/>
    <property type="match status" value="1"/>
</dbReference>
<proteinExistence type="predicted"/>
<dbReference type="InterPro" id="IPR022312">
    <property type="entry name" value="DNA_pol_X"/>
</dbReference>
<dbReference type="PANTHER" id="PTHR11276">
    <property type="entry name" value="DNA POLYMERASE TYPE-X FAMILY MEMBER"/>
    <property type="match status" value="1"/>
</dbReference>
<dbReference type="PANTHER" id="PTHR11276:SF28">
    <property type="entry name" value="DNA POLYMERASE LAMBDA"/>
    <property type="match status" value="1"/>
</dbReference>
<dbReference type="SUPFAM" id="SSF47802">
    <property type="entry name" value="DNA polymerase beta, N-terminal domain-like"/>
    <property type="match status" value="1"/>
</dbReference>
<sequence length="153" mass="17547">MKNSNERVAAFLLRLHDFLVIGGYDEVHARPYARLGQVIAQHPEDVEILAKERSLKRIPRLGWKIERTIMEFLKTGTSEKFEEFARRTPVTVMDLLEIPGVGVKTARALFLSFNIDSPAALKQSLDEGWLEDLGVFKPNLLSRIRRHLEEPPE</sequence>
<dbReference type="GO" id="GO:0006281">
    <property type="term" value="P:DNA repair"/>
    <property type="evidence" value="ECO:0007669"/>
    <property type="project" value="InterPro"/>
</dbReference>
<reference evidence="1" key="1">
    <citation type="submission" date="2018-05" db="EMBL/GenBank/DDBJ databases">
        <authorList>
            <person name="Lanie J.A."/>
            <person name="Ng W.-L."/>
            <person name="Kazmierczak K.M."/>
            <person name="Andrzejewski T.M."/>
            <person name="Davidsen T.M."/>
            <person name="Wayne K.J."/>
            <person name="Tettelin H."/>
            <person name="Glass J.I."/>
            <person name="Rusch D."/>
            <person name="Podicherti R."/>
            <person name="Tsui H.-C.T."/>
            <person name="Winkler M.E."/>
        </authorList>
    </citation>
    <scope>NUCLEOTIDE SEQUENCE</scope>
</reference>
<evidence type="ECO:0000313" key="1">
    <source>
        <dbReference type="EMBL" id="SVA90934.1"/>
    </source>
</evidence>
<dbReference type="Gene3D" id="1.10.150.20">
    <property type="entry name" value="5' to 3' exonuclease, C-terminal subdomain"/>
    <property type="match status" value="1"/>
</dbReference>
<dbReference type="Pfam" id="PF14520">
    <property type="entry name" value="HHH_5"/>
    <property type="match status" value="1"/>
</dbReference>
<accession>A0A381ZP91</accession>
<organism evidence="1">
    <name type="scientific">marine metagenome</name>
    <dbReference type="NCBI Taxonomy" id="408172"/>
    <lineage>
        <taxon>unclassified sequences</taxon>
        <taxon>metagenomes</taxon>
        <taxon>ecological metagenomes</taxon>
    </lineage>
</organism>
<dbReference type="EMBL" id="UINC01022067">
    <property type="protein sequence ID" value="SVA90934.1"/>
    <property type="molecule type" value="Genomic_DNA"/>
</dbReference>
<name>A0A381ZP91_9ZZZZ</name>
<dbReference type="AlphaFoldDB" id="A0A381ZP91"/>
<evidence type="ECO:0008006" key="2">
    <source>
        <dbReference type="Google" id="ProtNLM"/>
    </source>
</evidence>
<dbReference type="InterPro" id="IPR027421">
    <property type="entry name" value="DNA_pol_lamdba_lyase_dom_sf"/>
</dbReference>